<keyword evidence="3" id="KW-1185">Reference proteome</keyword>
<sequence length="148" mass="16170">MSAFYDYSGGGRFPQYRDFRPGGTGVNDYGETYEELLRRLLLGGPMPVRLPRTSQEAVRGTPAPVEVSEEPSAGAGPQEWAQWLYDNGVTRPGGRDALRRQALRLGAQRYPGKSTIGAAVARAHRQVCADAARERSKLAYAEGFGVRP</sequence>
<proteinExistence type="predicted"/>
<comment type="caution">
    <text evidence="2">The sequence shown here is derived from an EMBL/GenBank/DDBJ whole genome shotgun (WGS) entry which is preliminary data.</text>
</comment>
<evidence type="ECO:0000313" key="2">
    <source>
        <dbReference type="EMBL" id="PAU50051.1"/>
    </source>
</evidence>
<feature type="region of interest" description="Disordered" evidence="1">
    <location>
        <begin position="54"/>
        <end position="76"/>
    </location>
</feature>
<gene>
    <name evidence="2" type="ORF">CK936_04550</name>
</gene>
<dbReference type="EMBL" id="NSJV01000087">
    <property type="protein sequence ID" value="PAU50051.1"/>
    <property type="molecule type" value="Genomic_DNA"/>
</dbReference>
<dbReference type="Proteomes" id="UP000218944">
    <property type="component" value="Unassembled WGS sequence"/>
</dbReference>
<dbReference type="RefSeq" id="WP_095579149.1">
    <property type="nucleotide sequence ID" value="NZ_JAJQQQ010000013.1"/>
</dbReference>
<protein>
    <submittedName>
        <fullName evidence="2">Uncharacterized protein</fullName>
    </submittedName>
</protein>
<accession>A0A2A2DEX8</accession>
<name>A0A2A2DEX8_9ACTN</name>
<reference evidence="2 3" key="1">
    <citation type="submission" date="2017-08" db="EMBL/GenBank/DDBJ databases">
        <title>Genome sequence of Streptomyces albireticuli NRRL B-1670.</title>
        <authorList>
            <person name="Graham D.E."/>
            <person name="Mahan K.M."/>
            <person name="Klingeman D.M."/>
            <person name="Hettich R.L."/>
            <person name="Parry R.J."/>
            <person name="Spain J.C."/>
        </authorList>
    </citation>
    <scope>NUCLEOTIDE SEQUENCE [LARGE SCALE GENOMIC DNA]</scope>
    <source>
        <strain evidence="2 3">NRRL B-1670</strain>
    </source>
</reference>
<dbReference type="AlphaFoldDB" id="A0A2A2DEX8"/>
<evidence type="ECO:0000256" key="1">
    <source>
        <dbReference type="SAM" id="MobiDB-lite"/>
    </source>
</evidence>
<evidence type="ECO:0000313" key="3">
    <source>
        <dbReference type="Proteomes" id="UP000218944"/>
    </source>
</evidence>
<organism evidence="2 3">
    <name type="scientific">Streptomyces albireticuli</name>
    <dbReference type="NCBI Taxonomy" id="1940"/>
    <lineage>
        <taxon>Bacteria</taxon>
        <taxon>Bacillati</taxon>
        <taxon>Actinomycetota</taxon>
        <taxon>Actinomycetes</taxon>
        <taxon>Kitasatosporales</taxon>
        <taxon>Streptomycetaceae</taxon>
        <taxon>Streptomyces</taxon>
    </lineage>
</organism>